<evidence type="ECO:0000313" key="3">
    <source>
        <dbReference type="Proteomes" id="UP000027222"/>
    </source>
</evidence>
<name>A0A067TL19_GALM3</name>
<feature type="domain" description="F-box" evidence="1">
    <location>
        <begin position="3"/>
        <end position="47"/>
    </location>
</feature>
<dbReference type="OrthoDB" id="3054030at2759"/>
<dbReference type="Proteomes" id="UP000027222">
    <property type="component" value="Unassembled WGS sequence"/>
</dbReference>
<reference evidence="3" key="1">
    <citation type="journal article" date="2014" name="Proc. Natl. Acad. Sci. U.S.A.">
        <title>Extensive sampling of basidiomycete genomes demonstrates inadequacy of the white-rot/brown-rot paradigm for wood decay fungi.</title>
        <authorList>
            <person name="Riley R."/>
            <person name="Salamov A.A."/>
            <person name="Brown D.W."/>
            <person name="Nagy L.G."/>
            <person name="Floudas D."/>
            <person name="Held B.W."/>
            <person name="Levasseur A."/>
            <person name="Lombard V."/>
            <person name="Morin E."/>
            <person name="Otillar R."/>
            <person name="Lindquist E.A."/>
            <person name="Sun H."/>
            <person name="LaButti K.M."/>
            <person name="Schmutz J."/>
            <person name="Jabbour D."/>
            <person name="Luo H."/>
            <person name="Baker S.E."/>
            <person name="Pisabarro A.G."/>
            <person name="Walton J.D."/>
            <person name="Blanchette R.A."/>
            <person name="Henrissat B."/>
            <person name="Martin F."/>
            <person name="Cullen D."/>
            <person name="Hibbett D.S."/>
            <person name="Grigoriev I.V."/>
        </authorList>
    </citation>
    <scope>NUCLEOTIDE SEQUENCE [LARGE SCALE GENOMIC DNA]</scope>
    <source>
        <strain evidence="3">CBS 339.88</strain>
    </source>
</reference>
<evidence type="ECO:0000259" key="1">
    <source>
        <dbReference type="PROSITE" id="PS50181"/>
    </source>
</evidence>
<dbReference type="SUPFAM" id="SSF81383">
    <property type="entry name" value="F-box domain"/>
    <property type="match status" value="1"/>
</dbReference>
<accession>A0A067TL19</accession>
<gene>
    <name evidence="2" type="ORF">GALMADRAFT_152005</name>
</gene>
<evidence type="ECO:0000313" key="2">
    <source>
        <dbReference type="EMBL" id="KDR83012.1"/>
    </source>
</evidence>
<dbReference type="PROSITE" id="PS50181">
    <property type="entry name" value="FBOX"/>
    <property type="match status" value="1"/>
</dbReference>
<dbReference type="SUPFAM" id="SSF52047">
    <property type="entry name" value="RNI-like"/>
    <property type="match status" value="1"/>
</dbReference>
<dbReference type="InterPro" id="IPR036047">
    <property type="entry name" value="F-box-like_dom_sf"/>
</dbReference>
<keyword evidence="3" id="KW-1185">Reference proteome</keyword>
<protein>
    <recommendedName>
        <fullName evidence="1">F-box domain-containing protein</fullName>
    </recommendedName>
</protein>
<dbReference type="HOGENOM" id="CLU_466948_0_0_1"/>
<organism evidence="2 3">
    <name type="scientific">Galerina marginata (strain CBS 339.88)</name>
    <dbReference type="NCBI Taxonomy" id="685588"/>
    <lineage>
        <taxon>Eukaryota</taxon>
        <taxon>Fungi</taxon>
        <taxon>Dikarya</taxon>
        <taxon>Basidiomycota</taxon>
        <taxon>Agaricomycotina</taxon>
        <taxon>Agaricomycetes</taxon>
        <taxon>Agaricomycetidae</taxon>
        <taxon>Agaricales</taxon>
        <taxon>Agaricineae</taxon>
        <taxon>Strophariaceae</taxon>
        <taxon>Galerina</taxon>
    </lineage>
</organism>
<dbReference type="EMBL" id="KL142369">
    <property type="protein sequence ID" value="KDR83012.1"/>
    <property type="molecule type" value="Genomic_DNA"/>
</dbReference>
<sequence length="575" mass="64193">MNQPTITSLPTELLLYLCRYLESDDLLNTAKSCHRLNPVAVAIFMQRTGSSNHQTSCIVKPSHRGHTDALTALTIDFRLDNIQQLCCILTAKQEEWMDEWTGHHRRFSDSPSPGPYNRESRMGNLIWNINRVTHLITRLSSVGSISLIIGVWGSAQFLRTAKVQELIFAVLDLVETSMLKGCKSFQILYSHPVEVPVYKFELVKRSMRQKIATLSRLVMNRQSSNKSGAALQGEGYQKISKSKAIQPSKLPLQSQLTNLNMSCDFLLTAPFSNWTLGIMNASPITSLTLSLPNTMTEDEFHHYLFPRIVNSLPKLQEIKLAFHSFDFLSTFVEGLPSLPFLRKITLGLTSFGSTPTTLPTVLTSLQYLASFTGSSAQAAHLFGSPWFACPHLKFVNIIIDMHFHHNSVYKTFAQHFRTFNATFSEMCIEPCISVCTANHGSRANISLMSIVEHPEHFYTVSNLTLELPSGNTGVGTRNKIAYVLDWLEVFRRLKGLTLINRHTALDPLALEASGAAILKAISAMYPDIVALNVVDIPDKPNTSHCHWSNAGGDWERGTDGILGDRLINPSVCSHF</sequence>
<dbReference type="AlphaFoldDB" id="A0A067TL19"/>
<dbReference type="InterPro" id="IPR001810">
    <property type="entry name" value="F-box_dom"/>
</dbReference>
<proteinExistence type="predicted"/>